<dbReference type="EC" id="7.2.2.12" evidence="10"/>
<keyword evidence="3 12" id="KW-0812">Transmembrane</keyword>
<keyword evidence="6 12" id="KW-0067">ATP-binding</keyword>
<dbReference type="NCBIfam" id="TIGR01511">
    <property type="entry name" value="ATPase-IB1_Cu"/>
    <property type="match status" value="1"/>
</dbReference>
<dbReference type="SUPFAM" id="SSF55008">
    <property type="entry name" value="HMA, heavy metal-associated domain"/>
    <property type="match status" value="1"/>
</dbReference>
<feature type="domain" description="HMA" evidence="13">
    <location>
        <begin position="24"/>
        <end position="88"/>
    </location>
</feature>
<dbReference type="GO" id="GO:0015086">
    <property type="term" value="F:cadmium ion transmembrane transporter activity"/>
    <property type="evidence" value="ECO:0007669"/>
    <property type="project" value="TreeGrafter"/>
</dbReference>
<evidence type="ECO:0000256" key="5">
    <source>
        <dbReference type="ARBA" id="ARBA00022741"/>
    </source>
</evidence>
<dbReference type="PRINTS" id="PR00941">
    <property type="entry name" value="CDATPASE"/>
</dbReference>
<evidence type="ECO:0000313" key="14">
    <source>
        <dbReference type="EMBL" id="RJY34727.1"/>
    </source>
</evidence>
<dbReference type="EMBL" id="QWDR01000001">
    <property type="protein sequence ID" value="RJY34727.1"/>
    <property type="molecule type" value="Genomic_DNA"/>
</dbReference>
<dbReference type="PANTHER" id="PTHR48085:SF5">
    <property type="entry name" value="CADMIUM_ZINC-TRANSPORTING ATPASE HMA4-RELATED"/>
    <property type="match status" value="1"/>
</dbReference>
<evidence type="ECO:0000256" key="2">
    <source>
        <dbReference type="ARBA" id="ARBA00006024"/>
    </source>
</evidence>
<dbReference type="InterPro" id="IPR036163">
    <property type="entry name" value="HMA_dom_sf"/>
</dbReference>
<keyword evidence="9 12" id="KW-0472">Membrane</keyword>
<evidence type="ECO:0000256" key="8">
    <source>
        <dbReference type="ARBA" id="ARBA00022989"/>
    </source>
</evidence>
<dbReference type="PRINTS" id="PR00119">
    <property type="entry name" value="CATATPASE"/>
</dbReference>
<feature type="transmembrane region" description="Helical" evidence="12">
    <location>
        <begin position="680"/>
        <end position="699"/>
    </location>
</feature>
<dbReference type="PROSITE" id="PS50846">
    <property type="entry name" value="HMA_2"/>
    <property type="match status" value="1"/>
</dbReference>
<dbReference type="InterPro" id="IPR006121">
    <property type="entry name" value="HMA_dom"/>
</dbReference>
<dbReference type="GO" id="GO:0016887">
    <property type="term" value="F:ATP hydrolysis activity"/>
    <property type="evidence" value="ECO:0007669"/>
    <property type="project" value="InterPro"/>
</dbReference>
<dbReference type="NCBIfam" id="TIGR01494">
    <property type="entry name" value="ATPase_P-type"/>
    <property type="match status" value="1"/>
</dbReference>
<comment type="subcellular location">
    <subcellularLocation>
        <location evidence="12">Cell membrane</location>
    </subcellularLocation>
    <subcellularLocation>
        <location evidence="1">Membrane</location>
        <topology evidence="1">Multi-pass membrane protein</topology>
    </subcellularLocation>
</comment>
<dbReference type="InterPro" id="IPR023299">
    <property type="entry name" value="ATPase_P-typ_cyto_dom_N"/>
</dbReference>
<reference evidence="14 15" key="1">
    <citation type="submission" date="2018-08" db="EMBL/GenBank/DDBJ databases">
        <title>Genome Sequences of Legionella pneumophila subsp. pneumophila Isolates, Recovered from a Drinking Water System in a Large Builging.</title>
        <authorList>
            <person name="Gomez-Alvarez V."/>
            <person name="Boczek L."/>
            <person name="King D."/>
            <person name="Pemberton A."/>
            <person name="Pfaller S."/>
            <person name="Rodgers M."/>
            <person name="Santodomingo J."/>
            <person name="Revetta R."/>
        </authorList>
    </citation>
    <scope>NUCLEOTIDE SEQUENCE [LARGE SCALE GENOMIC DNA]</scope>
    <source>
        <strain evidence="14 15">L01C.1</strain>
    </source>
</reference>
<dbReference type="SUPFAM" id="SSF81653">
    <property type="entry name" value="Calcium ATPase, transduction domain A"/>
    <property type="match status" value="1"/>
</dbReference>
<dbReference type="FunFam" id="2.70.150.10:FF:000002">
    <property type="entry name" value="Copper-transporting ATPase 1, putative"/>
    <property type="match status" value="1"/>
</dbReference>
<comment type="caution">
    <text evidence="14">The sequence shown here is derived from an EMBL/GenBank/DDBJ whole genome shotgun (WGS) entry which is preliminary data.</text>
</comment>
<keyword evidence="7" id="KW-1278">Translocase</keyword>
<evidence type="ECO:0000256" key="12">
    <source>
        <dbReference type="RuleBase" id="RU362081"/>
    </source>
</evidence>
<keyword evidence="12" id="KW-1003">Cell membrane</keyword>
<evidence type="ECO:0000256" key="3">
    <source>
        <dbReference type="ARBA" id="ARBA00022692"/>
    </source>
</evidence>
<evidence type="ECO:0000256" key="4">
    <source>
        <dbReference type="ARBA" id="ARBA00022723"/>
    </source>
</evidence>
<dbReference type="Gene3D" id="3.40.50.1000">
    <property type="entry name" value="HAD superfamily/HAD-like"/>
    <property type="match status" value="1"/>
</dbReference>
<dbReference type="Gene3D" id="3.30.70.100">
    <property type="match status" value="1"/>
</dbReference>
<dbReference type="GO" id="GO:0005524">
    <property type="term" value="F:ATP binding"/>
    <property type="evidence" value="ECO:0007669"/>
    <property type="project" value="UniProtKB-UniRule"/>
</dbReference>
<comment type="catalytic activity">
    <reaction evidence="11">
        <text>Zn(2+)(in) + ATP + H2O = Zn(2+)(out) + ADP + phosphate + H(+)</text>
        <dbReference type="Rhea" id="RHEA:20621"/>
        <dbReference type="ChEBI" id="CHEBI:15377"/>
        <dbReference type="ChEBI" id="CHEBI:15378"/>
        <dbReference type="ChEBI" id="CHEBI:29105"/>
        <dbReference type="ChEBI" id="CHEBI:30616"/>
        <dbReference type="ChEBI" id="CHEBI:43474"/>
        <dbReference type="ChEBI" id="CHEBI:456216"/>
        <dbReference type="EC" id="7.2.2.12"/>
    </reaction>
</comment>
<evidence type="ECO:0000256" key="10">
    <source>
        <dbReference type="ARBA" id="ARBA00039097"/>
    </source>
</evidence>
<protein>
    <recommendedName>
        <fullName evidence="10">P-type Zn(2+) transporter</fullName>
        <ecNumber evidence="10">7.2.2.12</ecNumber>
    </recommendedName>
</protein>
<feature type="transmembrane region" description="Helical" evidence="12">
    <location>
        <begin position="337"/>
        <end position="357"/>
    </location>
</feature>
<gene>
    <name evidence="14" type="primary">cadA</name>
    <name evidence="14" type="ORF">D1H98_08155</name>
</gene>
<dbReference type="InterPro" id="IPR044492">
    <property type="entry name" value="P_typ_ATPase_HD_dom"/>
</dbReference>
<dbReference type="AlphaFoldDB" id="A0A3A6VMX4"/>
<dbReference type="InterPro" id="IPR051014">
    <property type="entry name" value="Cation_Transport_ATPase_IB"/>
</dbReference>
<comment type="similarity">
    <text evidence="2 12">Belongs to the cation transport ATPase (P-type) (TC 3.A.3) family. Type IB subfamily.</text>
</comment>
<dbReference type="InterPro" id="IPR059000">
    <property type="entry name" value="ATPase_P-type_domA"/>
</dbReference>
<organism evidence="14 15">
    <name type="scientific">Legionella pneumophila subsp. pneumophila</name>
    <dbReference type="NCBI Taxonomy" id="91891"/>
    <lineage>
        <taxon>Bacteria</taxon>
        <taxon>Pseudomonadati</taxon>
        <taxon>Pseudomonadota</taxon>
        <taxon>Gammaproteobacteria</taxon>
        <taxon>Legionellales</taxon>
        <taxon>Legionellaceae</taxon>
        <taxon>Legionella</taxon>
    </lineage>
</organism>
<feature type="transmembrane region" description="Helical" evidence="12">
    <location>
        <begin position="369"/>
        <end position="396"/>
    </location>
</feature>
<dbReference type="Pfam" id="PF00122">
    <property type="entry name" value="E1-E2_ATPase"/>
    <property type="match status" value="1"/>
</dbReference>
<feature type="transmembrane region" description="Helical" evidence="12">
    <location>
        <begin position="106"/>
        <end position="128"/>
    </location>
</feature>
<dbReference type="PANTHER" id="PTHR48085">
    <property type="entry name" value="CADMIUM/ZINC-TRANSPORTING ATPASE HMA2-RELATED"/>
    <property type="match status" value="1"/>
</dbReference>
<dbReference type="NCBIfam" id="TIGR01512">
    <property type="entry name" value="ATPase-IB2_Cd"/>
    <property type="match status" value="1"/>
</dbReference>
<evidence type="ECO:0000256" key="11">
    <source>
        <dbReference type="ARBA" id="ARBA00047308"/>
    </source>
</evidence>
<dbReference type="InterPro" id="IPR027256">
    <property type="entry name" value="P-typ_ATPase_IB"/>
</dbReference>
<dbReference type="SFLD" id="SFLDF00027">
    <property type="entry name" value="p-type_atpase"/>
    <property type="match status" value="1"/>
</dbReference>
<dbReference type="Pfam" id="PF00702">
    <property type="entry name" value="Hydrolase"/>
    <property type="match status" value="1"/>
</dbReference>
<dbReference type="InterPro" id="IPR008250">
    <property type="entry name" value="ATPase_P-typ_transduc_dom_A_sf"/>
</dbReference>
<evidence type="ECO:0000256" key="9">
    <source>
        <dbReference type="ARBA" id="ARBA00023136"/>
    </source>
</evidence>
<dbReference type="Proteomes" id="UP000277145">
    <property type="component" value="Unassembled WGS sequence"/>
</dbReference>
<evidence type="ECO:0000259" key="13">
    <source>
        <dbReference type="PROSITE" id="PS50846"/>
    </source>
</evidence>
<evidence type="ECO:0000313" key="15">
    <source>
        <dbReference type="Proteomes" id="UP000277145"/>
    </source>
</evidence>
<dbReference type="SFLD" id="SFLDG00002">
    <property type="entry name" value="C1.7:_P-type_atpase_like"/>
    <property type="match status" value="1"/>
</dbReference>
<evidence type="ECO:0000256" key="1">
    <source>
        <dbReference type="ARBA" id="ARBA00004141"/>
    </source>
</evidence>
<keyword evidence="8 12" id="KW-1133">Transmembrane helix</keyword>
<name>A0A3A6VMX4_LEGPN</name>
<dbReference type="NCBIfam" id="TIGR01525">
    <property type="entry name" value="ATPase-IB_hvy"/>
    <property type="match status" value="1"/>
</dbReference>
<evidence type="ECO:0000256" key="7">
    <source>
        <dbReference type="ARBA" id="ARBA00022967"/>
    </source>
</evidence>
<feature type="transmembrane region" description="Helical" evidence="12">
    <location>
        <begin position="134"/>
        <end position="152"/>
    </location>
</feature>
<proteinExistence type="inferred from homology"/>
<sequence>MMPHSLQGLYFRDNAENQMTVPLNEIKFFVAGLDCPAEEQLIRKQFQDIPEVEQLDFNFIAEEVTIHHRLVSSEELQKRIEALGMSVRTLESTLPIPQRKQLSLDFSWKIIGLAGFLALFSELAAYFLATEQSIWTILPALLAIGLSGPSTFKKGWLALGTKTMNINSLMFIAIAGAVLIGEWPEAAMVTVLFALAERIERYSLDKARLAIRSLMQIAPEVASVKQDDGQWQTLAIEKVVPGAIFRVKPGERIPLDGVVISGQSTVNQAPITGESMPITKKVGDLVFAGTLNEHGAFEVQVSKVSGDTLLAKIGKAIEQAQADRAPTQRFVDQFSKYYTPIMVLMAFFVALIPPLAFGYPFYDSLYKSLTLLVIACPCALVISTPVTVVSGLAAAAKQGLLIKGGSYLEVGHRLRLIALDKTGTLTEGKPVVTDFIAWDENRTKESLLLLAASLDSHSEHPVANALVQYWQQEQPQNALLEIEQFSALPGRGVKGLVGQELYFVGNHQLAEDNQVCNHFVEQELKRLEEEGKTTVILSNATTVLAIFAVADTLRVTSQQAIAQLHERGIKTAMLTGDNAVTAQAIAKKVGIDEVNANILPAEKLQAINRLLEHYHSVGMVGDGINDAPALAKATVSFAMGKGTDTALETADVALMNDNLARLPFYVDLSRKTARTLYQNISLSIAIKGIFFILALVGYATLWMAVFADMGASLIVVANGLRLLYMSPDD</sequence>
<keyword evidence="4 12" id="KW-0479">Metal-binding</keyword>
<keyword evidence="5 12" id="KW-0547">Nucleotide-binding</keyword>
<dbReference type="GO" id="GO:0016463">
    <property type="term" value="F:P-type zinc transporter activity"/>
    <property type="evidence" value="ECO:0007669"/>
    <property type="project" value="UniProtKB-EC"/>
</dbReference>
<dbReference type="InterPro" id="IPR023298">
    <property type="entry name" value="ATPase_P-typ_TM_dom_sf"/>
</dbReference>
<dbReference type="GO" id="GO:0046872">
    <property type="term" value="F:metal ion binding"/>
    <property type="evidence" value="ECO:0007669"/>
    <property type="project" value="UniProtKB-KW"/>
</dbReference>
<dbReference type="Gene3D" id="2.70.150.10">
    <property type="entry name" value="Calcium-transporting ATPase, cytoplasmic transduction domain A"/>
    <property type="match status" value="1"/>
</dbReference>
<dbReference type="SUPFAM" id="SSF81665">
    <property type="entry name" value="Calcium ATPase, transmembrane domain M"/>
    <property type="match status" value="1"/>
</dbReference>
<dbReference type="InterPro" id="IPR001757">
    <property type="entry name" value="P_typ_ATPase"/>
</dbReference>
<keyword evidence="14" id="KW-0378">Hydrolase</keyword>
<accession>A0A3A6VMX4</accession>
<evidence type="ECO:0000256" key="6">
    <source>
        <dbReference type="ARBA" id="ARBA00022840"/>
    </source>
</evidence>
<dbReference type="InterPro" id="IPR036412">
    <property type="entry name" value="HAD-like_sf"/>
</dbReference>
<dbReference type="InterPro" id="IPR018303">
    <property type="entry name" value="ATPase_P-typ_P_site"/>
</dbReference>
<dbReference type="Gene3D" id="3.40.1110.10">
    <property type="entry name" value="Calcium-transporting ATPase, cytoplasmic domain N"/>
    <property type="match status" value="1"/>
</dbReference>
<dbReference type="PROSITE" id="PS00154">
    <property type="entry name" value="ATPASE_E1_E2"/>
    <property type="match status" value="1"/>
</dbReference>
<dbReference type="SFLD" id="SFLDS00003">
    <property type="entry name" value="Haloacid_Dehalogenase"/>
    <property type="match status" value="1"/>
</dbReference>
<dbReference type="GO" id="GO:0005886">
    <property type="term" value="C:plasma membrane"/>
    <property type="evidence" value="ECO:0007669"/>
    <property type="project" value="UniProtKB-SubCell"/>
</dbReference>
<dbReference type="SUPFAM" id="SSF56784">
    <property type="entry name" value="HAD-like"/>
    <property type="match status" value="1"/>
</dbReference>
<dbReference type="InterPro" id="IPR023214">
    <property type="entry name" value="HAD_sf"/>
</dbReference>